<comment type="caution">
    <text evidence="1">The sequence shown here is derived from an EMBL/GenBank/DDBJ whole genome shotgun (WGS) entry which is preliminary data.</text>
</comment>
<evidence type="ECO:0000313" key="1">
    <source>
        <dbReference type="EMBL" id="KAL0967943.1"/>
    </source>
</evidence>
<name>A0ABD0WDG9_UMBPY</name>
<keyword evidence="2" id="KW-1185">Reference proteome</keyword>
<gene>
    <name evidence="1" type="ORF">UPYG_G00260170</name>
</gene>
<organism evidence="1 2">
    <name type="scientific">Umbra pygmaea</name>
    <name type="common">Eastern mudminnow</name>
    <dbReference type="NCBI Taxonomy" id="75934"/>
    <lineage>
        <taxon>Eukaryota</taxon>
        <taxon>Metazoa</taxon>
        <taxon>Chordata</taxon>
        <taxon>Craniata</taxon>
        <taxon>Vertebrata</taxon>
        <taxon>Euteleostomi</taxon>
        <taxon>Actinopterygii</taxon>
        <taxon>Neopterygii</taxon>
        <taxon>Teleostei</taxon>
        <taxon>Protacanthopterygii</taxon>
        <taxon>Esociformes</taxon>
        <taxon>Umbridae</taxon>
        <taxon>Umbra</taxon>
    </lineage>
</organism>
<dbReference type="Proteomes" id="UP001557470">
    <property type="component" value="Unassembled WGS sequence"/>
</dbReference>
<sequence length="109" mass="12577">MFAPDREVHRRALVTPFFRPDARGAHCPALASGTLSRAWCQAFHPRQSTLRLTEHKQTRFIRQHRGQRHLRRVTMLAFVCQHPGQHHHASESCNGECKEVSMNNLTTKV</sequence>
<evidence type="ECO:0000313" key="2">
    <source>
        <dbReference type="Proteomes" id="UP001557470"/>
    </source>
</evidence>
<protein>
    <submittedName>
        <fullName evidence="1">Uncharacterized protein</fullName>
    </submittedName>
</protein>
<reference evidence="1 2" key="1">
    <citation type="submission" date="2024-06" db="EMBL/GenBank/DDBJ databases">
        <authorList>
            <person name="Pan Q."/>
            <person name="Wen M."/>
            <person name="Jouanno E."/>
            <person name="Zahm M."/>
            <person name="Klopp C."/>
            <person name="Cabau C."/>
            <person name="Louis A."/>
            <person name="Berthelot C."/>
            <person name="Parey E."/>
            <person name="Roest Crollius H."/>
            <person name="Montfort J."/>
            <person name="Robinson-Rechavi M."/>
            <person name="Bouchez O."/>
            <person name="Lampietro C."/>
            <person name="Lopez Roques C."/>
            <person name="Donnadieu C."/>
            <person name="Postlethwait J."/>
            <person name="Bobe J."/>
            <person name="Verreycken H."/>
            <person name="Guiguen Y."/>
        </authorList>
    </citation>
    <scope>NUCLEOTIDE SEQUENCE [LARGE SCALE GENOMIC DNA]</scope>
    <source>
        <strain evidence="1">Up_M1</strain>
        <tissue evidence="1">Testis</tissue>
    </source>
</reference>
<accession>A0ABD0WDG9</accession>
<dbReference type="AlphaFoldDB" id="A0ABD0WDG9"/>
<dbReference type="EMBL" id="JAGEUA010000008">
    <property type="protein sequence ID" value="KAL0967943.1"/>
    <property type="molecule type" value="Genomic_DNA"/>
</dbReference>
<proteinExistence type="predicted"/>